<dbReference type="GO" id="GO:0008773">
    <property type="term" value="F:[protein-PII] uridylyltransferase activity"/>
    <property type="evidence" value="ECO:0007669"/>
    <property type="project" value="UniProtKB-UniRule"/>
</dbReference>
<dbReference type="InterPro" id="IPR045865">
    <property type="entry name" value="ACT-like_dom_sf"/>
</dbReference>
<dbReference type="PROSITE" id="PS51671">
    <property type="entry name" value="ACT"/>
    <property type="match status" value="2"/>
</dbReference>
<keyword evidence="5 8" id="KW-0460">Magnesium</keyword>
<dbReference type="SUPFAM" id="SSF81593">
    <property type="entry name" value="Nucleotidyltransferase substrate binding subunit/domain"/>
    <property type="match status" value="1"/>
</dbReference>
<dbReference type="Pfam" id="PF01966">
    <property type="entry name" value="HD"/>
    <property type="match status" value="1"/>
</dbReference>
<dbReference type="PROSITE" id="PS51831">
    <property type="entry name" value="HD"/>
    <property type="match status" value="1"/>
</dbReference>
<comment type="cofactor">
    <cofactor evidence="8">
        <name>Mg(2+)</name>
        <dbReference type="ChEBI" id="CHEBI:18420"/>
    </cofactor>
</comment>
<comment type="catalytic activity">
    <reaction evidence="8">
        <text>[protein-PII]-uridylyl-L-tyrosine + H2O = [protein-PII]-L-tyrosine + UMP + H(+)</text>
        <dbReference type="Rhea" id="RHEA:48600"/>
        <dbReference type="Rhea" id="RHEA-COMP:12147"/>
        <dbReference type="Rhea" id="RHEA-COMP:12148"/>
        <dbReference type="ChEBI" id="CHEBI:15377"/>
        <dbReference type="ChEBI" id="CHEBI:15378"/>
        <dbReference type="ChEBI" id="CHEBI:46858"/>
        <dbReference type="ChEBI" id="CHEBI:57865"/>
        <dbReference type="ChEBI" id="CHEBI:90602"/>
    </reaction>
</comment>
<dbReference type="PANTHER" id="PTHR47320">
    <property type="entry name" value="BIFUNCTIONAL URIDYLYLTRANSFERASE/URIDYLYL-REMOVING ENZYME"/>
    <property type="match status" value="1"/>
</dbReference>
<keyword evidence="1 8" id="KW-0808">Transferase</keyword>
<dbReference type="GO" id="GO:0008893">
    <property type="term" value="F:guanosine-3',5'-bis(diphosphate) 3'-diphosphatase activity"/>
    <property type="evidence" value="ECO:0007669"/>
    <property type="project" value="UniProtKB-EC"/>
</dbReference>
<comment type="similarity">
    <text evidence="8">Belongs to the GlnD family.</text>
</comment>
<comment type="catalytic activity">
    <reaction evidence="7">
        <text>guanosine 3',5'-bis(diphosphate) + H2O = GDP + diphosphate + H(+)</text>
        <dbReference type="Rhea" id="RHEA:14253"/>
        <dbReference type="ChEBI" id="CHEBI:15377"/>
        <dbReference type="ChEBI" id="CHEBI:15378"/>
        <dbReference type="ChEBI" id="CHEBI:33019"/>
        <dbReference type="ChEBI" id="CHEBI:58189"/>
        <dbReference type="ChEBI" id="CHEBI:77828"/>
        <dbReference type="EC" id="3.1.7.2"/>
    </reaction>
</comment>
<dbReference type="GO" id="GO:0008081">
    <property type="term" value="F:phosphoric diester hydrolase activity"/>
    <property type="evidence" value="ECO:0007669"/>
    <property type="project" value="UniProtKB-UniRule"/>
</dbReference>
<keyword evidence="12" id="KW-1185">Reference proteome</keyword>
<dbReference type="PANTHER" id="PTHR47320:SF1">
    <property type="entry name" value="BIFUNCTIONAL URIDYLYLTRANSFERASE_URIDYLYL-REMOVING ENZYME"/>
    <property type="match status" value="1"/>
</dbReference>
<dbReference type="EC" id="2.7.7.59" evidence="8"/>
<dbReference type="Proteomes" id="UP000639274">
    <property type="component" value="Chromosome"/>
</dbReference>
<dbReference type="EMBL" id="CP071518">
    <property type="protein sequence ID" value="QSX77259.1"/>
    <property type="molecule type" value="Genomic_DNA"/>
</dbReference>
<keyword evidence="2 8" id="KW-0548">Nucleotidyltransferase</keyword>
<feature type="domain" description="ACT" evidence="9">
    <location>
        <begin position="687"/>
        <end position="769"/>
    </location>
</feature>
<sequence>MSDPVPGTPRDADWAAATRAAIAESDAALAARFDADGDIDRLLAARAQAVDALVREAWSHCVPQDANLSLFAVGGYGRGELFPQSDIDLLVLGPAEAQARHRDELARFFTLLWDAGLPVGHAVRSPAECTQAAAADITVLTALLEARPLLADLDAAAELAAAVSAQRIWPAHEYYIAKREEQRARHARFGDTADNLEPNLKEGPGGMRDVQTLRWMALRIVGTWDPDSLMAIGQLGADEFATLERERRALSRLRFGLHLVAGKREERLRFDYQKLLAERLGHVDTADSLGVEQMMQGFYRSAALVLRIGDRLLQRYEEQLEGEPVAQPVDAQFELRRSYLAAREADWPRGADDIFALFAVWASREDARGLHSRTARALAEALPGIPSFRDADSGLRQRFLRLLRGPQAVETLKRMARLGVLGRWIPAFANVSGRMQFDLFHVFTVDQHTLAVLKNIASFASGSPDERFALAHQVWPKLRKPELLLLAGLFHDIAKGRGGDHSELGAVDAREFCTALELSEGDTALVEWLVREHLLMSVTAQKQDIGDPDVIHRFATRVADRERLDHLYLLTCADIAGTSPKLWNAWKDRLMADLYTATRLALRRGLEHPVAAEERVAETRQAAHAILASFGSGDEEIDALFARMPRVGFERSRPDQVAWQAASLREVAVGQGCIRARPLTGYTGALEVFVHSPDRDGLFAAIVATLDRLGLTIHQARVLDGPLDMVFDSFEVEPSDARHACSAEDVERRLSQVLAGPLDGIRPTRRTQPRHLRHFRIAVQVGFDTISHAEGPRTMLSLVCNDRPGLLADVAMVLRDQHLRVHDARIATFGERAEDVFQITDRRNLPLDDAQRQALHTALLACLDGERQ</sequence>
<comment type="activity regulation">
    <text evidence="8">Uridylyltransferase (UTase) activity is inhibited by glutamine, while glutamine activates uridylyl-removing (UR) activity.</text>
</comment>
<dbReference type="InterPro" id="IPR006674">
    <property type="entry name" value="HD_domain"/>
</dbReference>
<evidence type="ECO:0000313" key="12">
    <source>
        <dbReference type="Proteomes" id="UP000639274"/>
    </source>
</evidence>
<dbReference type="Gene3D" id="1.10.3090.10">
    <property type="entry name" value="cca-adding enzyme, domain 2"/>
    <property type="match status" value="1"/>
</dbReference>
<feature type="region of interest" description="Uridylyltransferase" evidence="8">
    <location>
        <begin position="1"/>
        <end position="328"/>
    </location>
</feature>
<dbReference type="NCBIfam" id="TIGR01693">
    <property type="entry name" value="UTase_glnD"/>
    <property type="match status" value="1"/>
</dbReference>
<comment type="catalytic activity">
    <reaction evidence="8">
        <text>[protein-PII]-L-tyrosine + UTP = [protein-PII]-uridylyl-L-tyrosine + diphosphate</text>
        <dbReference type="Rhea" id="RHEA:13673"/>
        <dbReference type="Rhea" id="RHEA-COMP:12147"/>
        <dbReference type="Rhea" id="RHEA-COMP:12148"/>
        <dbReference type="ChEBI" id="CHEBI:33019"/>
        <dbReference type="ChEBI" id="CHEBI:46398"/>
        <dbReference type="ChEBI" id="CHEBI:46858"/>
        <dbReference type="ChEBI" id="CHEBI:90602"/>
        <dbReference type="EC" id="2.7.7.59"/>
    </reaction>
</comment>
<dbReference type="CDD" id="cd04900">
    <property type="entry name" value="ACT_UUR-like_1"/>
    <property type="match status" value="1"/>
</dbReference>
<dbReference type="KEGG" id="lsf:I8J32_010700"/>
<accession>A0A975ARP9</accession>
<evidence type="ECO:0000313" key="11">
    <source>
        <dbReference type="EMBL" id="QSX77259.1"/>
    </source>
</evidence>
<dbReference type="CDD" id="cd00077">
    <property type="entry name" value="HDc"/>
    <property type="match status" value="1"/>
</dbReference>
<dbReference type="AlphaFoldDB" id="A0A975ARP9"/>
<keyword evidence="4 8" id="KW-0378">Hydrolase</keyword>
<dbReference type="RefSeq" id="WP_200611923.1">
    <property type="nucleotide sequence ID" value="NZ_CP071518.1"/>
</dbReference>
<organism evidence="11 12">
    <name type="scientific">Agrilutibacter solisilvae</name>
    <dbReference type="NCBI Taxonomy" id="2763317"/>
    <lineage>
        <taxon>Bacteria</taxon>
        <taxon>Pseudomonadati</taxon>
        <taxon>Pseudomonadota</taxon>
        <taxon>Gammaproteobacteria</taxon>
        <taxon>Lysobacterales</taxon>
        <taxon>Lysobacteraceae</taxon>
        <taxon>Agrilutibacter</taxon>
    </lineage>
</organism>
<evidence type="ECO:0000256" key="1">
    <source>
        <dbReference type="ARBA" id="ARBA00022679"/>
    </source>
</evidence>
<dbReference type="PIRSF" id="PIRSF006288">
    <property type="entry name" value="PII_uridyltransf"/>
    <property type="match status" value="1"/>
</dbReference>
<evidence type="ECO:0000256" key="2">
    <source>
        <dbReference type="ARBA" id="ARBA00022695"/>
    </source>
</evidence>
<evidence type="ECO:0000256" key="3">
    <source>
        <dbReference type="ARBA" id="ARBA00022737"/>
    </source>
</evidence>
<proteinExistence type="inferred from homology"/>
<dbReference type="InterPro" id="IPR010043">
    <property type="entry name" value="UTase/UR"/>
</dbReference>
<dbReference type="Pfam" id="PF01909">
    <property type="entry name" value="NTP_transf_2"/>
    <property type="match status" value="1"/>
</dbReference>
<dbReference type="CDD" id="cd05401">
    <property type="entry name" value="NT_GlnE_GlnD_like"/>
    <property type="match status" value="1"/>
</dbReference>
<dbReference type="EC" id="3.1.4.-" evidence="8"/>
<dbReference type="HAMAP" id="MF_00277">
    <property type="entry name" value="PII_uridylyl_transf"/>
    <property type="match status" value="1"/>
</dbReference>
<protein>
    <recommendedName>
        <fullName evidence="8">Bifunctional uridylyltransferase/uridylyl-removing enzyme</fullName>
        <shortName evidence="8">UTase/UR</shortName>
    </recommendedName>
    <alternativeName>
        <fullName evidence="8">Bifunctional [protein-PII] modification enzyme</fullName>
    </alternativeName>
    <alternativeName>
        <fullName evidence="8">Bifunctional nitrogen sensor protein</fullName>
    </alternativeName>
    <domain>
        <recommendedName>
            <fullName evidence="8">[Protein-PII] uridylyltransferase</fullName>
            <shortName evidence="8">PII uridylyltransferase</shortName>
            <shortName evidence="8">UTase</shortName>
            <ecNumber evidence="8">2.7.7.59</ecNumber>
        </recommendedName>
    </domain>
    <domain>
        <recommendedName>
            <fullName evidence="8">[Protein-PII]-UMP uridylyl-removing enzyme</fullName>
            <shortName evidence="8">UR</shortName>
            <ecNumber evidence="8">3.1.4.-</ecNumber>
        </recommendedName>
    </domain>
</protein>
<dbReference type="SMART" id="SM00471">
    <property type="entry name" value="HDc"/>
    <property type="match status" value="1"/>
</dbReference>
<dbReference type="InterPro" id="IPR013546">
    <property type="entry name" value="PII_UdlTrfase/GS_AdlTrfase"/>
</dbReference>
<evidence type="ECO:0000259" key="10">
    <source>
        <dbReference type="PROSITE" id="PS51831"/>
    </source>
</evidence>
<keyword evidence="6 8" id="KW-0511">Multifunctional enzyme</keyword>
<evidence type="ECO:0000259" key="9">
    <source>
        <dbReference type="PROSITE" id="PS51671"/>
    </source>
</evidence>
<dbReference type="InterPro" id="IPR043519">
    <property type="entry name" value="NT_sf"/>
</dbReference>
<dbReference type="GO" id="GO:0006808">
    <property type="term" value="P:regulation of nitrogen utilization"/>
    <property type="evidence" value="ECO:0007669"/>
    <property type="project" value="UniProtKB-UniRule"/>
</dbReference>
<gene>
    <name evidence="8 11" type="primary">glnD</name>
    <name evidence="11" type="ORF">I8J32_010700</name>
</gene>
<evidence type="ECO:0000256" key="6">
    <source>
        <dbReference type="ARBA" id="ARBA00023268"/>
    </source>
</evidence>
<dbReference type="SUPFAM" id="SSF81301">
    <property type="entry name" value="Nucleotidyltransferase"/>
    <property type="match status" value="1"/>
</dbReference>
<reference evidence="11 12" key="1">
    <citation type="submission" date="2021-03" db="EMBL/GenBank/DDBJ databases">
        <title>Lysobacter sp. nov. isolated from soil of gangwondo yeongwol, south Korea.</title>
        <authorList>
            <person name="Kim K.R."/>
            <person name="Kim K.H."/>
            <person name="Jeon C.O."/>
        </authorList>
    </citation>
    <scope>NUCLEOTIDE SEQUENCE [LARGE SCALE GENOMIC DNA]</scope>
    <source>
        <strain evidence="11 12">R19</strain>
    </source>
</reference>
<keyword evidence="3" id="KW-0677">Repeat</keyword>
<feature type="domain" description="ACT" evidence="9">
    <location>
        <begin position="795"/>
        <end position="868"/>
    </location>
</feature>
<evidence type="ECO:0000256" key="4">
    <source>
        <dbReference type="ARBA" id="ARBA00022801"/>
    </source>
</evidence>
<dbReference type="SUPFAM" id="SSF109604">
    <property type="entry name" value="HD-domain/PDEase-like"/>
    <property type="match status" value="1"/>
</dbReference>
<dbReference type="InterPro" id="IPR002912">
    <property type="entry name" value="ACT_dom"/>
</dbReference>
<evidence type="ECO:0000256" key="5">
    <source>
        <dbReference type="ARBA" id="ARBA00022842"/>
    </source>
</evidence>
<evidence type="ECO:0000256" key="8">
    <source>
        <dbReference type="HAMAP-Rule" id="MF_00277"/>
    </source>
</evidence>
<dbReference type="InterPro" id="IPR002934">
    <property type="entry name" value="Polymerase_NTP_transf_dom"/>
</dbReference>
<comment type="domain">
    <text evidence="8">Has four distinct domains: an N-terminal nucleotidyltransferase (NT) domain responsible for UTase activity, a central HD domain that encodes UR activity, and two C-terminal ACT domains that seem to have a role in glutamine sensing.</text>
</comment>
<comment type="function">
    <text evidence="8">Modifies, by uridylylation and deuridylylation, the PII regulatory proteins (GlnB and homologs), in response to the nitrogen status of the cell that GlnD senses through the glutamine level. Under low glutamine levels, catalyzes the conversion of the PII proteins and UTP to PII-UMP and PPi, while under higher glutamine levels, GlnD hydrolyzes PII-UMP to PII and UMP (deuridylylation). Thus, controls uridylylation state and activity of the PII proteins, and plays an important role in the regulation of nitrogen metabolism.</text>
</comment>
<dbReference type="CDD" id="cd04899">
    <property type="entry name" value="ACT_ACR-UUR-like_2"/>
    <property type="match status" value="1"/>
</dbReference>
<dbReference type="InterPro" id="IPR003607">
    <property type="entry name" value="HD/PDEase_dom"/>
</dbReference>
<name>A0A975ARP9_9GAMM</name>
<feature type="domain" description="HD" evidence="10">
    <location>
        <begin position="445"/>
        <end position="567"/>
    </location>
</feature>
<dbReference type="SUPFAM" id="SSF55021">
    <property type="entry name" value="ACT-like"/>
    <property type="match status" value="1"/>
</dbReference>
<evidence type="ECO:0000256" key="7">
    <source>
        <dbReference type="ARBA" id="ARBA00047968"/>
    </source>
</evidence>
<dbReference type="Pfam" id="PF08335">
    <property type="entry name" value="GlnD_UR_UTase"/>
    <property type="match status" value="1"/>
</dbReference>
<comment type="caution">
    <text evidence="8">Lacks conserved residue(s) required for the propagation of feature annotation.</text>
</comment>
<dbReference type="Gene3D" id="3.30.70.260">
    <property type="match status" value="1"/>
</dbReference>